<sequence>MLDILQQYLNAALPSLSSNLPTLLLFTVAIFLYAIAIYAFYRFVAARDTFGFNLAPFRKDAKKGKGARLFNFALRVLEYGFVLPIIVFIWFAGFSLMLFMLSKGMPMEQILFIAITVVSAIRITAYCSENLSKDLAKLLPLVLLAIAITEPSFFSIELIKARIAGLGIFVGKIFAFVLFAIAVEWSLRILLSIKRALFGFSQKDKEEAERELKGLEERLAEKA</sequence>
<feature type="transmembrane region" description="Helical" evidence="1">
    <location>
        <begin position="138"/>
        <end position="156"/>
    </location>
</feature>
<keyword evidence="1" id="KW-1133">Transmembrane helix</keyword>
<evidence type="ECO:0000313" key="2">
    <source>
        <dbReference type="EMBL" id="MBS3057333.1"/>
    </source>
</evidence>
<organism evidence="2 3">
    <name type="scientific">Candidatus Iainarchaeum sp</name>
    <dbReference type="NCBI Taxonomy" id="3101447"/>
    <lineage>
        <taxon>Archaea</taxon>
        <taxon>Candidatus Iainarchaeota</taxon>
        <taxon>Candidatus Iainarchaeia</taxon>
        <taxon>Candidatus Iainarchaeales</taxon>
        <taxon>Candidatus Iainarchaeaceae</taxon>
        <taxon>Candidatus Iainarchaeum</taxon>
    </lineage>
</organism>
<keyword evidence="1" id="KW-0472">Membrane</keyword>
<evidence type="ECO:0000256" key="1">
    <source>
        <dbReference type="SAM" id="Phobius"/>
    </source>
</evidence>
<feature type="transmembrane region" description="Helical" evidence="1">
    <location>
        <begin position="162"/>
        <end position="185"/>
    </location>
</feature>
<evidence type="ECO:0000313" key="3">
    <source>
        <dbReference type="Proteomes" id="UP000677687"/>
    </source>
</evidence>
<dbReference type="Proteomes" id="UP000677687">
    <property type="component" value="Unassembled WGS sequence"/>
</dbReference>
<comment type="caution">
    <text evidence="2">The sequence shown here is derived from an EMBL/GenBank/DDBJ whole genome shotgun (WGS) entry which is preliminary data.</text>
</comment>
<dbReference type="AlphaFoldDB" id="A0A8T4KQN5"/>
<reference evidence="2" key="1">
    <citation type="submission" date="2021-03" db="EMBL/GenBank/DDBJ databases">
        <authorList>
            <person name="Jaffe A."/>
        </authorList>
    </citation>
    <scope>NUCLEOTIDE SEQUENCE</scope>
    <source>
        <strain evidence="2">RIFCSPHIGHO2_01_FULL_AR10_44_11</strain>
    </source>
</reference>
<keyword evidence="1" id="KW-0812">Transmembrane</keyword>
<reference evidence="2" key="2">
    <citation type="submission" date="2021-05" db="EMBL/GenBank/DDBJ databases">
        <title>Protein family content uncovers lineage relationships and bacterial pathway maintenance mechanisms in DPANN archaea.</title>
        <authorList>
            <person name="Castelle C.J."/>
            <person name="Meheust R."/>
            <person name="Jaffe A.L."/>
            <person name="Seitz K."/>
            <person name="Gong X."/>
            <person name="Baker B.J."/>
            <person name="Banfield J.F."/>
        </authorList>
    </citation>
    <scope>NUCLEOTIDE SEQUENCE</scope>
    <source>
        <strain evidence="2">RIFCSPHIGHO2_01_FULL_AR10_44_11</strain>
    </source>
</reference>
<dbReference type="EMBL" id="JAGVWD010000022">
    <property type="protein sequence ID" value="MBS3057333.1"/>
    <property type="molecule type" value="Genomic_DNA"/>
</dbReference>
<feature type="transmembrane region" description="Helical" evidence="1">
    <location>
        <begin position="76"/>
        <end position="101"/>
    </location>
</feature>
<proteinExistence type="predicted"/>
<name>A0A8T4KQN5_9ARCH</name>
<feature type="transmembrane region" description="Helical" evidence="1">
    <location>
        <begin position="20"/>
        <end position="41"/>
    </location>
</feature>
<accession>A0A8T4KQN5</accession>
<protein>
    <submittedName>
        <fullName evidence="2">Uncharacterized protein</fullName>
    </submittedName>
</protein>
<feature type="transmembrane region" description="Helical" evidence="1">
    <location>
        <begin position="107"/>
        <end position="126"/>
    </location>
</feature>
<gene>
    <name evidence="2" type="ORF">J4415_01775</name>
</gene>